<comment type="caution">
    <text evidence="1">The sequence shown here is derived from an EMBL/GenBank/DDBJ whole genome shotgun (WGS) entry which is preliminary data.</text>
</comment>
<dbReference type="Proteomes" id="UP001152320">
    <property type="component" value="Chromosome 3"/>
</dbReference>
<organism evidence="1 2">
    <name type="scientific">Holothuria leucospilota</name>
    <name type="common">Black long sea cucumber</name>
    <name type="synonym">Mertensiothuria leucospilota</name>
    <dbReference type="NCBI Taxonomy" id="206669"/>
    <lineage>
        <taxon>Eukaryota</taxon>
        <taxon>Metazoa</taxon>
        <taxon>Echinodermata</taxon>
        <taxon>Eleutherozoa</taxon>
        <taxon>Echinozoa</taxon>
        <taxon>Holothuroidea</taxon>
        <taxon>Aspidochirotacea</taxon>
        <taxon>Aspidochirotida</taxon>
        <taxon>Holothuriidae</taxon>
        <taxon>Holothuria</taxon>
    </lineage>
</organism>
<protein>
    <submittedName>
        <fullName evidence="1">tRNA (Adenine(58)-N(1))-methyltransferase, mitochondrial</fullName>
    </submittedName>
</protein>
<keyword evidence="2" id="KW-1185">Reference proteome</keyword>
<proteinExistence type="predicted"/>
<accession>A0A9Q1CJF3</accession>
<evidence type="ECO:0000313" key="2">
    <source>
        <dbReference type="Proteomes" id="UP001152320"/>
    </source>
</evidence>
<sequence length="136" mass="15612">MPWSESGVEACRIPGVFSKCLSQVVEIAEMIRTKQIPLLMENVIDVTHKLWLVHPARRYQGTAPLDRLKVLRGPNISLEELDCERRSLNGMDKHSEAFVIDHVPKYITRPQHKQPSFSAFLIKLRKLLSTSMNHVI</sequence>
<name>A0A9Q1CJF3_HOLLE</name>
<dbReference type="AlphaFoldDB" id="A0A9Q1CJF3"/>
<gene>
    <name evidence="1" type="ORF">HOLleu_08950</name>
</gene>
<dbReference type="EMBL" id="JAIZAY010000003">
    <property type="protein sequence ID" value="KAJ8045848.1"/>
    <property type="molecule type" value="Genomic_DNA"/>
</dbReference>
<dbReference type="OrthoDB" id="5585464at2759"/>
<evidence type="ECO:0000313" key="1">
    <source>
        <dbReference type="EMBL" id="KAJ8045848.1"/>
    </source>
</evidence>
<reference evidence="1" key="1">
    <citation type="submission" date="2021-10" db="EMBL/GenBank/DDBJ databases">
        <title>Tropical sea cucumber genome reveals ecological adaptation and Cuvierian tubules defense mechanism.</title>
        <authorList>
            <person name="Chen T."/>
        </authorList>
    </citation>
    <scope>NUCLEOTIDE SEQUENCE</scope>
    <source>
        <strain evidence="1">Nanhai2018</strain>
        <tissue evidence="1">Muscle</tissue>
    </source>
</reference>